<proteinExistence type="predicted"/>
<protein>
    <submittedName>
        <fullName evidence="1">Uncharacterized protein</fullName>
    </submittedName>
</protein>
<reference evidence="1" key="1">
    <citation type="journal article" date="2011" name="PLoS ONE">
        <title>Ralstonia syzygii, the Blood Disease Bacterium and some Asian R. solanacearum strains form a single genomic species despite divergent lifestyles.</title>
        <authorList>
            <person name="Remenant B."/>
            <person name="de Cambiaire J.C."/>
            <person name="Cellier G."/>
            <person name="Jacobs J.M."/>
            <person name="Mangenot S."/>
            <person name="Barbe V."/>
            <person name="Lajus A."/>
            <person name="Vallenet D."/>
            <person name="Medigue C."/>
            <person name="Fegan M."/>
            <person name="Allen C."/>
            <person name="Prior P."/>
        </authorList>
    </citation>
    <scope>NUCLEOTIDE SEQUENCE</scope>
    <source>
        <strain evidence="1">R229</strain>
    </source>
</reference>
<evidence type="ECO:0000313" key="1">
    <source>
        <dbReference type="EMBL" id="CCA81893.1"/>
    </source>
</evidence>
<accession>G2ZS93</accession>
<sequence length="45" mass="4470">MSKVRFLGGRAVSFCVGVVVSLAAASGESVAGGTDDEVIRLASIS</sequence>
<dbReference type="EMBL" id="FR854072">
    <property type="protein sequence ID" value="CCA81893.1"/>
    <property type="molecule type" value="Genomic_DNA"/>
</dbReference>
<name>G2ZS93_9RALS</name>
<organism evidence="1">
    <name type="scientific">blood disease bacterium R229</name>
    <dbReference type="NCBI Taxonomy" id="741978"/>
    <lineage>
        <taxon>Bacteria</taxon>
        <taxon>Pseudomonadati</taxon>
        <taxon>Pseudomonadota</taxon>
        <taxon>Betaproteobacteria</taxon>
        <taxon>Burkholderiales</taxon>
        <taxon>Burkholderiaceae</taxon>
        <taxon>Ralstonia</taxon>
        <taxon>Ralstonia solanacearum species complex</taxon>
    </lineage>
</organism>
<gene>
    <name evidence="1" type="ORF">BDB_160131</name>
</gene>
<dbReference type="AlphaFoldDB" id="G2ZS93"/>
<reference evidence="1" key="2">
    <citation type="submission" date="2011-04" db="EMBL/GenBank/DDBJ databases">
        <authorList>
            <person name="Genoscope - CEA"/>
        </authorList>
    </citation>
    <scope>NUCLEOTIDE SEQUENCE</scope>
    <source>
        <strain evidence="1">R229</strain>
    </source>
</reference>